<evidence type="ECO:0000313" key="1">
    <source>
        <dbReference type="EMBL" id="MBX34968.1"/>
    </source>
</evidence>
<organism evidence="1">
    <name type="scientific">Rhizophora mucronata</name>
    <name type="common">Asiatic mangrove</name>
    <dbReference type="NCBI Taxonomy" id="61149"/>
    <lineage>
        <taxon>Eukaryota</taxon>
        <taxon>Viridiplantae</taxon>
        <taxon>Streptophyta</taxon>
        <taxon>Embryophyta</taxon>
        <taxon>Tracheophyta</taxon>
        <taxon>Spermatophyta</taxon>
        <taxon>Magnoliopsida</taxon>
        <taxon>eudicotyledons</taxon>
        <taxon>Gunneridae</taxon>
        <taxon>Pentapetalae</taxon>
        <taxon>rosids</taxon>
        <taxon>fabids</taxon>
        <taxon>Malpighiales</taxon>
        <taxon>Rhizophoraceae</taxon>
        <taxon>Rhizophora</taxon>
    </lineage>
</organism>
<proteinExistence type="predicted"/>
<accession>A0A2P2MXN2</accession>
<name>A0A2P2MXN2_RHIMU</name>
<sequence length="61" mass="7251">MLQIMAKVMQMECQIQVNQLVPTWRQKSLKQQMQRQNQSKVTFIFIPSLLKHKVARSLSYS</sequence>
<dbReference type="AlphaFoldDB" id="A0A2P2MXN2"/>
<protein>
    <submittedName>
        <fullName evidence="1">Clustered mitochondria protein-like</fullName>
    </submittedName>
</protein>
<reference evidence="1" key="1">
    <citation type="submission" date="2018-02" db="EMBL/GenBank/DDBJ databases">
        <title>Rhizophora mucronata_Transcriptome.</title>
        <authorList>
            <person name="Meera S.P."/>
            <person name="Sreeshan A."/>
            <person name="Augustine A."/>
        </authorList>
    </citation>
    <scope>NUCLEOTIDE SEQUENCE</scope>
    <source>
        <tissue evidence="1">Leaf</tissue>
    </source>
</reference>
<dbReference type="EMBL" id="GGEC01054484">
    <property type="protein sequence ID" value="MBX34968.1"/>
    <property type="molecule type" value="Transcribed_RNA"/>
</dbReference>